<evidence type="ECO:0000313" key="2">
    <source>
        <dbReference type="Proteomes" id="UP000015688"/>
    </source>
</evidence>
<proteinExistence type="predicted"/>
<dbReference type="RefSeq" id="WP_021433042.1">
    <property type="nucleotide sequence ID" value="NZ_AVNC01000015.1"/>
</dbReference>
<reference evidence="1 2" key="1">
    <citation type="submission" date="2013-06" db="EMBL/GenBank/DDBJ databases">
        <authorList>
            <person name="Walk S."/>
            <person name="Aronoff D."/>
            <person name="Young V.Y."/>
            <person name="Marsh J."/>
            <person name="Harrison L."/>
            <person name="Daugherty S.C."/>
            <person name="Shefchek K.A."/>
            <person name="Hine E.E."/>
            <person name="Tallon L.J."/>
            <person name="Sadzewicz L.K."/>
            <person name="Rasko D.A."/>
        </authorList>
    </citation>
    <scope>NUCLEOTIDE SEQUENCE [LARGE SCALE GENOMIC DNA]</scope>
    <source>
        <strain evidence="1 2">ATCC 638</strain>
    </source>
</reference>
<dbReference type="PATRIC" id="fig|1233171.3.peg.1767"/>
<sequence length="91" mass="10375">MSKNKILEGYAKDLVKCTGGTIFLYNGFGLNPIANPNDADYNLEVTKYMNATKYANYTYHNVNDQIGVYNEYDIKEKIVDERGNIIIVIEL</sequence>
<dbReference type="AlphaFoldDB" id="T4VGU2"/>
<dbReference type="GeneID" id="67472723"/>
<protein>
    <submittedName>
        <fullName evidence="1">Uncharacterized protein</fullName>
    </submittedName>
</protein>
<gene>
    <name evidence="1" type="ORF">C672_1878</name>
</gene>
<dbReference type="Proteomes" id="UP000015688">
    <property type="component" value="Unassembled WGS sequence"/>
</dbReference>
<evidence type="ECO:0000313" key="1">
    <source>
        <dbReference type="EMBL" id="EQK42934.1"/>
    </source>
</evidence>
<name>T4VGU2_PARBF</name>
<comment type="caution">
    <text evidence="1">The sequence shown here is derived from an EMBL/GenBank/DDBJ whole genome shotgun (WGS) entry which is preliminary data.</text>
</comment>
<organism evidence="1 2">
    <name type="scientific">Paraclostridium bifermentans ATCC 638 = DSM 14991</name>
    <dbReference type="NCBI Taxonomy" id="1233171"/>
    <lineage>
        <taxon>Bacteria</taxon>
        <taxon>Bacillati</taxon>
        <taxon>Bacillota</taxon>
        <taxon>Clostridia</taxon>
        <taxon>Peptostreptococcales</taxon>
        <taxon>Peptostreptococcaceae</taxon>
        <taxon>Paraclostridium</taxon>
    </lineage>
</organism>
<accession>T4VGU2</accession>
<dbReference type="EMBL" id="AVNC01000015">
    <property type="protein sequence ID" value="EQK42934.1"/>
    <property type="molecule type" value="Genomic_DNA"/>
</dbReference>